<evidence type="ECO:0000256" key="1">
    <source>
        <dbReference type="SAM" id="MobiDB-lite"/>
    </source>
</evidence>
<proteinExistence type="predicted"/>
<organism evidence="2 4">
    <name type="scientific">Bacteroides thetaiotaomicron</name>
    <dbReference type="NCBI Taxonomy" id="818"/>
    <lineage>
        <taxon>Bacteria</taxon>
        <taxon>Pseudomonadati</taxon>
        <taxon>Bacteroidota</taxon>
        <taxon>Bacteroidia</taxon>
        <taxon>Bacteroidales</taxon>
        <taxon>Bacteroidaceae</taxon>
        <taxon>Bacteroides</taxon>
    </lineage>
</organism>
<reference evidence="3" key="2">
    <citation type="submission" date="2022-10" db="EMBL/GenBank/DDBJ databases">
        <title>Human gut microbiome strain richness.</title>
        <authorList>
            <person name="Chen-Liaw A."/>
        </authorList>
    </citation>
    <scope>NUCLEOTIDE SEQUENCE</scope>
    <source>
        <strain evidence="3">1001283st1_A3_1001283B150304_161114</strain>
    </source>
</reference>
<dbReference type="EMBL" id="CZAP01000031">
    <property type="protein sequence ID" value="CUQ21870.1"/>
    <property type="molecule type" value="Genomic_DNA"/>
</dbReference>
<feature type="compositionally biased region" description="Basic residues" evidence="1">
    <location>
        <begin position="41"/>
        <end position="50"/>
    </location>
</feature>
<accession>C6IUA4</accession>
<dbReference type="RefSeq" id="WP_008764950.1">
    <property type="nucleotide sequence ID" value="NZ_CAXKYD010000032.1"/>
</dbReference>
<evidence type="ECO:0000313" key="4">
    <source>
        <dbReference type="Proteomes" id="UP000095576"/>
    </source>
</evidence>
<reference evidence="2 4" key="1">
    <citation type="submission" date="2015-09" db="EMBL/GenBank/DDBJ databases">
        <authorList>
            <consortium name="Pathogen Informatics"/>
        </authorList>
    </citation>
    <scope>NUCLEOTIDE SEQUENCE [LARGE SCALE GENOMIC DNA]</scope>
    <source>
        <strain evidence="2 4">2789STDY5834899</strain>
    </source>
</reference>
<name>C6IUA4_BACT4</name>
<evidence type="ECO:0000313" key="3">
    <source>
        <dbReference type="EMBL" id="MDC2239087.1"/>
    </source>
</evidence>
<gene>
    <name evidence="2" type="ORF">ERS852511_04808</name>
    <name evidence="3" type="ORF">PO127_25415</name>
</gene>
<dbReference type="Proteomes" id="UP001217776">
    <property type="component" value="Unassembled WGS sequence"/>
</dbReference>
<feature type="region of interest" description="Disordered" evidence="1">
    <location>
        <begin position="1"/>
        <end position="50"/>
    </location>
</feature>
<feature type="compositionally biased region" description="Polar residues" evidence="1">
    <location>
        <begin position="1"/>
        <end position="12"/>
    </location>
</feature>
<dbReference type="Proteomes" id="UP000095576">
    <property type="component" value="Unassembled WGS sequence"/>
</dbReference>
<dbReference type="HOGENOM" id="CLU_3114838_0_0_10"/>
<accession>A0A174UQ02</accession>
<evidence type="ECO:0000313" key="2">
    <source>
        <dbReference type="EMBL" id="CUQ21870.1"/>
    </source>
</evidence>
<protein>
    <submittedName>
        <fullName evidence="2">Uncharacterized protein</fullName>
    </submittedName>
</protein>
<dbReference type="AlphaFoldDB" id="C6IUA4"/>
<sequence>MHSSAFDTSLYPSLSKRQKDKKAHDSFEDGNEEKEADQQGKKQKAKAMFS</sequence>
<dbReference type="EMBL" id="JAQNVG010000075">
    <property type="protein sequence ID" value="MDC2239087.1"/>
    <property type="molecule type" value="Genomic_DNA"/>
</dbReference>